<dbReference type="InterPro" id="IPR004839">
    <property type="entry name" value="Aminotransferase_I/II_large"/>
</dbReference>
<evidence type="ECO:0000256" key="4">
    <source>
        <dbReference type="ARBA" id="ARBA00022898"/>
    </source>
</evidence>
<feature type="domain" description="Aminotransferase class I/classII large" evidence="5">
    <location>
        <begin position="35"/>
        <end position="414"/>
    </location>
</feature>
<dbReference type="Gene3D" id="3.40.640.10">
    <property type="entry name" value="Type I PLP-dependent aspartate aminotransferase-like (Major domain)"/>
    <property type="match status" value="1"/>
</dbReference>
<evidence type="ECO:0000313" key="6">
    <source>
        <dbReference type="EMBL" id="KAK5989373.1"/>
    </source>
</evidence>
<dbReference type="InterPro" id="IPR015421">
    <property type="entry name" value="PyrdxlP-dep_Trfase_major"/>
</dbReference>
<dbReference type="Gene3D" id="3.90.1150.10">
    <property type="entry name" value="Aspartate Aminotransferase, domain 1"/>
    <property type="match status" value="1"/>
</dbReference>
<comment type="cofactor">
    <cofactor evidence="1">
        <name>pyridoxal 5'-phosphate</name>
        <dbReference type="ChEBI" id="CHEBI:597326"/>
    </cofactor>
</comment>
<evidence type="ECO:0000259" key="5">
    <source>
        <dbReference type="Pfam" id="PF00155"/>
    </source>
</evidence>
<accession>A0ABR0SB58</accession>
<keyword evidence="7" id="KW-1185">Reference proteome</keyword>
<name>A0ABR0SB58_9HYPO</name>
<comment type="caution">
    <text evidence="6">The sequence shown here is derived from an EMBL/GenBank/DDBJ whole genome shotgun (WGS) entry which is preliminary data.</text>
</comment>
<dbReference type="EMBL" id="JAVFKD010000015">
    <property type="protein sequence ID" value="KAK5989373.1"/>
    <property type="molecule type" value="Genomic_DNA"/>
</dbReference>
<evidence type="ECO:0000256" key="3">
    <source>
        <dbReference type="ARBA" id="ARBA00022679"/>
    </source>
</evidence>
<sequence>MERRKSGLDETLLSLLARREKQGRLRRLTVPAPGIIDFSSNGYLSLSSNSDVKRAYLELLQSSELSFSLGSGGSRLLDGNTEAAEELEQCIASFHRAPTGLLFNSGFEANTGLFSCGPQPGDTIVYDELIHASVHDGMKLSRARKVPFAHNCVERNDVDETAAKFKSLDTVLRHLTEGEQGSDVRSGKKNVFVAVEGVYSMDGDVAALKDIVECVEKRLPLGNGYIIVDEAHSTGIFGELGRGLVCQLGLEDRVWARVHTFGKAMGCSGAIILCSPTTRRYIFNYARSFIYTTAMGFPALASIRTAYRFLAEGHAEPLLCNLQSLIRNTHRLLIDVVTRQRPHHSLLRINFEPPESPVIPLFSMKARSLATYCQGKGFMLRPIVAPTVPHGTDRVRLCLHAGNTLAEVYGLCKVLEEWVCEQRGVANARPPVSAPTISAEASSIVYKSRL</sequence>
<dbReference type="SUPFAM" id="SSF53383">
    <property type="entry name" value="PLP-dependent transferases"/>
    <property type="match status" value="1"/>
</dbReference>
<keyword evidence="4" id="KW-0663">Pyridoxal phosphate</keyword>
<dbReference type="PANTHER" id="PTHR13693">
    <property type="entry name" value="CLASS II AMINOTRANSFERASE/8-AMINO-7-OXONONANOATE SYNTHASE"/>
    <property type="match status" value="1"/>
</dbReference>
<proteinExistence type="inferred from homology"/>
<dbReference type="InterPro" id="IPR015422">
    <property type="entry name" value="PyrdxlP-dep_Trfase_small"/>
</dbReference>
<evidence type="ECO:0000256" key="2">
    <source>
        <dbReference type="ARBA" id="ARBA00010008"/>
    </source>
</evidence>
<reference evidence="6 7" key="1">
    <citation type="submission" date="2024-01" db="EMBL/GenBank/DDBJ databases">
        <title>Complete genome of Cladobotryum mycophilum ATHUM6906.</title>
        <authorList>
            <person name="Christinaki A.C."/>
            <person name="Myridakis A.I."/>
            <person name="Kouvelis V.N."/>
        </authorList>
    </citation>
    <scope>NUCLEOTIDE SEQUENCE [LARGE SCALE GENOMIC DNA]</scope>
    <source>
        <strain evidence="6 7">ATHUM6906</strain>
    </source>
</reference>
<evidence type="ECO:0000313" key="7">
    <source>
        <dbReference type="Proteomes" id="UP001338125"/>
    </source>
</evidence>
<organism evidence="6 7">
    <name type="scientific">Cladobotryum mycophilum</name>
    <dbReference type="NCBI Taxonomy" id="491253"/>
    <lineage>
        <taxon>Eukaryota</taxon>
        <taxon>Fungi</taxon>
        <taxon>Dikarya</taxon>
        <taxon>Ascomycota</taxon>
        <taxon>Pezizomycotina</taxon>
        <taxon>Sordariomycetes</taxon>
        <taxon>Hypocreomycetidae</taxon>
        <taxon>Hypocreales</taxon>
        <taxon>Hypocreaceae</taxon>
        <taxon>Cladobotryum</taxon>
    </lineage>
</organism>
<keyword evidence="3" id="KW-0808">Transferase</keyword>
<dbReference type="Proteomes" id="UP001338125">
    <property type="component" value="Unassembled WGS sequence"/>
</dbReference>
<dbReference type="PANTHER" id="PTHR13693:SF77">
    <property type="entry name" value="8-AMINO-7-OXONONANOATE SYNTHASE"/>
    <property type="match status" value="1"/>
</dbReference>
<dbReference type="InterPro" id="IPR015424">
    <property type="entry name" value="PyrdxlP-dep_Trfase"/>
</dbReference>
<dbReference type="InterPro" id="IPR050087">
    <property type="entry name" value="AON_synthase_class-II"/>
</dbReference>
<evidence type="ECO:0000256" key="1">
    <source>
        <dbReference type="ARBA" id="ARBA00001933"/>
    </source>
</evidence>
<comment type="similarity">
    <text evidence="2">Belongs to the class-II pyridoxal-phosphate-dependent aminotransferase family. BioF subfamily.</text>
</comment>
<dbReference type="Pfam" id="PF00155">
    <property type="entry name" value="Aminotran_1_2"/>
    <property type="match status" value="1"/>
</dbReference>
<protein>
    <submittedName>
        <fullName evidence="6">8-amino-7-oxononanoate synthase</fullName>
    </submittedName>
</protein>
<gene>
    <name evidence="6" type="ORF">PT974_10892</name>
</gene>